<evidence type="ECO:0000259" key="2">
    <source>
        <dbReference type="Pfam" id="PF10441"/>
    </source>
</evidence>
<keyword evidence="4" id="KW-1185">Reference proteome</keyword>
<feature type="region of interest" description="Disordered" evidence="1">
    <location>
        <begin position="1"/>
        <end position="24"/>
    </location>
</feature>
<dbReference type="InterPro" id="IPR018849">
    <property type="entry name" value="Urb2/Npa2_C"/>
</dbReference>
<dbReference type="Proteomes" id="UP001431783">
    <property type="component" value="Unassembled WGS sequence"/>
</dbReference>
<evidence type="ECO:0000313" key="4">
    <source>
        <dbReference type="Proteomes" id="UP001431783"/>
    </source>
</evidence>
<gene>
    <name evidence="3" type="ORF">WA026_020565</name>
</gene>
<evidence type="ECO:0000256" key="1">
    <source>
        <dbReference type="SAM" id="MobiDB-lite"/>
    </source>
</evidence>
<dbReference type="Pfam" id="PF10441">
    <property type="entry name" value="Urb2"/>
    <property type="match status" value="1"/>
</dbReference>
<dbReference type="PANTHER" id="PTHR15682:SF2">
    <property type="entry name" value="UNHEALTHY RIBOSOME BIOGENESIS PROTEIN 2 HOMOLOG"/>
    <property type="match status" value="1"/>
</dbReference>
<dbReference type="GO" id="GO:0042254">
    <property type="term" value="P:ribosome biogenesis"/>
    <property type="evidence" value="ECO:0007669"/>
    <property type="project" value="TreeGrafter"/>
</dbReference>
<organism evidence="3 4">
    <name type="scientific">Henosepilachna vigintioctopunctata</name>
    <dbReference type="NCBI Taxonomy" id="420089"/>
    <lineage>
        <taxon>Eukaryota</taxon>
        <taxon>Metazoa</taxon>
        <taxon>Ecdysozoa</taxon>
        <taxon>Arthropoda</taxon>
        <taxon>Hexapoda</taxon>
        <taxon>Insecta</taxon>
        <taxon>Pterygota</taxon>
        <taxon>Neoptera</taxon>
        <taxon>Endopterygota</taxon>
        <taxon>Coleoptera</taxon>
        <taxon>Polyphaga</taxon>
        <taxon>Cucujiformia</taxon>
        <taxon>Coccinelloidea</taxon>
        <taxon>Coccinellidae</taxon>
        <taxon>Epilachninae</taxon>
        <taxon>Epilachnini</taxon>
        <taxon>Henosepilachna</taxon>
    </lineage>
</organism>
<proteinExistence type="predicted"/>
<sequence length="1308" mass="152733">MTSNYGETPRKRIKRNSDDEPRAKSSIYYGNINQLDKTACVQKMNIQNLLSKHGFDSNRNLIAYEILESFFEDFISYCEGGIAEIGLIELNDILKILDHHSMRQYFKHNIKKYCLFISIILEKLCDINLLLEFFHNEAIFHKTLISEIEYQIHFLDIEFPIILNILQKHEDSRLFTAVCGVMKKVIFNRNLGEFEKYLNKILGIPQDEIQEKLRLPKYLLKFIAATYKLQNSESSLVHKIVIQGFYLSCNDFSLIFKFFIVLIEQLGFDLSNDFEFCKITKINDSFELTKSLIILSDMLEIISKNKSELSCSVKICFSQFVENLVNSIVGLTNSPNKTCFKILMLSIEIHPLLVEKHLSTLIAYSMLSNNIECDEYSQLILKIFETYDKLHRIQNLISKMLPVLKCSIGNAQNHELLYSFRGSPEWHKETEYHFDIEKILPGVVLNYFSQCIVQMASWQVMNLYKTFLFHLEETVKDFTKSSDDNQKYFLELLCRFSSWLLRSLRMAENTATNTVLDNFNSAMGNFKIMLGKLGEALLNQEHNEKLVEAFLSVSHDWAEMYIIFHFYTRSYLTDTEIFCNINNPNYIHSFLSSKQWILIHQRITNFGESNCRHLMLKILVQKLRAMHIFGKETDENIKSEVLLHISTDLDCYCEYIISEKFILENLLPSLDSNVVLELAEKILPTLDSKRISMDIIDSRILSNGLIYTILSKISKILKSKSKYPFVRLFSHLNKEIYFEENDVDICIMPLKNIYEQFCENEVHLHEEHVERVQEYLIQLKHLPIPYSSTKIQCFLILCLFSLHKSCSENNLKLLIEKTIIGLLQSSKIDLINLFEPASLVKNVTLNFNRKCDIMSLISENLIKSEDSLKSFTPGISYLLDNLDICDNLQHSIVILKELQKVKKSKISNEFKDLCKKCIDLIIEKYFAIVSTKKAGMHLILPYVCCLRHNLSLNNDNLQILLEKMNDYIKTTLEFEAEILSQQIIALFLTILHNKQILKMPSNLPVRIWRYCKLKEVSQNDVQEFSQLLCLVFEYIPNEDFENVCEDLLNLTVESIQKEDYAQLSKHLTSLSYIVSSSFNPIKFKIWQQVLQKILLNLTSLKTKIAFNKELLDEIFSFEISIIQHNQLLVSPTMVGIFLMSPVFLLQQEGCDFYYRFNKCTDYMGILLKHRNTLIMDRLPTFLKVFRILLTNLCDKCGSNYSENSHFQLEQLADCGHQLEKLIRHLVLFKKDVARIAPHVIADILLHYERINLPTKVKMHLNNCLYGLISLCDQHAVSYLLRVLSNASTELFKMMFDNYKKFYRFTGKV</sequence>
<feature type="domain" description="Nucleolar 27S pre-rRNA processing Urb2/Npa2 C-terminal" evidence="2">
    <location>
        <begin position="1120"/>
        <end position="1307"/>
    </location>
</feature>
<accession>A0AAW1V4A6</accession>
<evidence type="ECO:0000313" key="3">
    <source>
        <dbReference type="EMBL" id="KAK9887117.1"/>
    </source>
</evidence>
<comment type="caution">
    <text evidence="3">The sequence shown here is derived from an EMBL/GenBank/DDBJ whole genome shotgun (WGS) entry which is preliminary data.</text>
</comment>
<protein>
    <recommendedName>
        <fullName evidence="2">Nucleolar 27S pre-rRNA processing Urb2/Npa2 C-terminal domain-containing protein</fullName>
    </recommendedName>
</protein>
<dbReference type="PANTHER" id="PTHR15682">
    <property type="entry name" value="UNHEALTHY RIBOSOME BIOGENESIS PROTEIN 2 HOMOLOG"/>
    <property type="match status" value="1"/>
</dbReference>
<reference evidence="3 4" key="1">
    <citation type="submission" date="2023-03" db="EMBL/GenBank/DDBJ databases">
        <title>Genome insight into feeding habits of ladybird beetles.</title>
        <authorList>
            <person name="Li H.-S."/>
            <person name="Huang Y.-H."/>
            <person name="Pang H."/>
        </authorList>
    </citation>
    <scope>NUCLEOTIDE SEQUENCE [LARGE SCALE GENOMIC DNA]</scope>
    <source>
        <strain evidence="3">SYSU_2023b</strain>
        <tissue evidence="3">Whole body</tissue>
    </source>
</reference>
<dbReference type="EMBL" id="JARQZJ010000105">
    <property type="protein sequence ID" value="KAK9887117.1"/>
    <property type="molecule type" value="Genomic_DNA"/>
</dbReference>
<dbReference type="GO" id="GO:0005730">
    <property type="term" value="C:nucleolus"/>
    <property type="evidence" value="ECO:0007669"/>
    <property type="project" value="TreeGrafter"/>
</dbReference>
<name>A0AAW1V4A6_9CUCU</name>
<dbReference type="InterPro" id="IPR052609">
    <property type="entry name" value="Ribosome_Biogenesis_Reg"/>
</dbReference>